<comment type="caution">
    <text evidence="6">The sequence shown here is derived from an EMBL/GenBank/DDBJ whole genome shotgun (WGS) entry which is preliminary data.</text>
</comment>
<accession>A0A1F5F4J0</accession>
<proteinExistence type="predicted"/>
<gene>
    <name evidence="6" type="ORF">A2Y64_00865</name>
</gene>
<keyword evidence="4" id="KW-0808">Transferase</keyword>
<dbReference type="InterPro" id="IPR007848">
    <property type="entry name" value="Small_mtfrase_dom"/>
</dbReference>
<feature type="domain" description="Methyltransferase small" evidence="5">
    <location>
        <begin position="163"/>
        <end position="315"/>
    </location>
</feature>
<reference evidence="6 7" key="1">
    <citation type="journal article" date="2016" name="Nat. Commun.">
        <title>Thousands of microbial genomes shed light on interconnected biogeochemical processes in an aquifer system.</title>
        <authorList>
            <person name="Anantharaman K."/>
            <person name="Brown C.T."/>
            <person name="Hug L.A."/>
            <person name="Sharon I."/>
            <person name="Castelle C.J."/>
            <person name="Probst A.J."/>
            <person name="Thomas B.C."/>
            <person name="Singh A."/>
            <person name="Wilkins M.J."/>
            <person name="Karaoz U."/>
            <person name="Brodie E.L."/>
            <person name="Williams K.H."/>
            <person name="Hubbard S.S."/>
            <person name="Banfield J.F."/>
        </authorList>
    </citation>
    <scope>NUCLEOTIDE SEQUENCE [LARGE SCALE GENOMIC DNA]</scope>
</reference>
<evidence type="ECO:0000256" key="2">
    <source>
        <dbReference type="ARBA" id="ARBA00022552"/>
    </source>
</evidence>
<dbReference type="SUPFAM" id="SSF53335">
    <property type="entry name" value="S-adenosyl-L-methionine-dependent methyltransferases"/>
    <property type="match status" value="1"/>
</dbReference>
<dbReference type="Pfam" id="PF05175">
    <property type="entry name" value="MTS"/>
    <property type="match status" value="1"/>
</dbReference>
<dbReference type="PANTHER" id="PTHR47816">
    <property type="entry name" value="RIBOSOMAL RNA SMALL SUBUNIT METHYLTRANSFERASE C"/>
    <property type="match status" value="1"/>
</dbReference>
<dbReference type="EMBL" id="MFAF01000100">
    <property type="protein sequence ID" value="OGD74558.1"/>
    <property type="molecule type" value="Genomic_DNA"/>
</dbReference>
<evidence type="ECO:0000256" key="4">
    <source>
        <dbReference type="ARBA" id="ARBA00022679"/>
    </source>
</evidence>
<dbReference type="InterPro" id="IPR029063">
    <property type="entry name" value="SAM-dependent_MTases_sf"/>
</dbReference>
<keyword evidence="1" id="KW-0963">Cytoplasm</keyword>
<dbReference type="GO" id="GO:0003676">
    <property type="term" value="F:nucleic acid binding"/>
    <property type="evidence" value="ECO:0007669"/>
    <property type="project" value="InterPro"/>
</dbReference>
<dbReference type="STRING" id="1817816.A2Y64_00865"/>
<evidence type="ECO:0000313" key="6">
    <source>
        <dbReference type="EMBL" id="OGD74558.1"/>
    </source>
</evidence>
<protein>
    <recommendedName>
        <fullName evidence="5">Methyltransferase small domain-containing protein</fullName>
    </recommendedName>
</protein>
<dbReference type="InterPro" id="IPR002052">
    <property type="entry name" value="DNA_methylase_N6_adenine_CS"/>
</dbReference>
<keyword evidence="2" id="KW-0698">rRNA processing</keyword>
<sequence>MLAPPEKLLLEEAGDPGGRILAWDLDSAELTADLGRPSRELVAVEDGLAAVRNLPPGEALHACFPPDRPFDLIALVGDRDRERGRARIAWSANHLDREGTLLVVGEKVGGIEGYRRHLEERFGRVETVSRYHCRLWRCADPKGGEPPDTDPRPAYEIPGLGAVHSLPGVFAWRALDGGTELLLKNLPEQWEGKKVLDLGCGNGVLALHGAVNGAGKVTALDSSALALASARATLAGFDMAEVVAAEACDGLDGLYEVVLCNPPFHQGSGHAGSLIEKFVEAAAGALREGGNLWMVLRRELPAERLLGDRFSDRTLSLRGGYLVCRAVK</sequence>
<dbReference type="Gene3D" id="3.40.50.150">
    <property type="entry name" value="Vaccinia Virus protein VP39"/>
    <property type="match status" value="2"/>
</dbReference>
<evidence type="ECO:0000259" key="5">
    <source>
        <dbReference type="Pfam" id="PF05175"/>
    </source>
</evidence>
<dbReference type="InterPro" id="IPR046977">
    <property type="entry name" value="RsmC/RlmG"/>
</dbReference>
<evidence type="ECO:0000256" key="3">
    <source>
        <dbReference type="ARBA" id="ARBA00022603"/>
    </source>
</evidence>
<dbReference type="GO" id="GO:0008170">
    <property type="term" value="F:N-methyltransferase activity"/>
    <property type="evidence" value="ECO:0007669"/>
    <property type="project" value="UniProtKB-ARBA"/>
</dbReference>
<evidence type="ECO:0000256" key="1">
    <source>
        <dbReference type="ARBA" id="ARBA00022490"/>
    </source>
</evidence>
<dbReference type="Proteomes" id="UP000177187">
    <property type="component" value="Unassembled WGS sequence"/>
</dbReference>
<name>A0A1F5F4J0_9BACT</name>
<dbReference type="AlphaFoldDB" id="A0A1F5F4J0"/>
<dbReference type="GO" id="GO:0006364">
    <property type="term" value="P:rRNA processing"/>
    <property type="evidence" value="ECO:0007669"/>
    <property type="project" value="UniProtKB-KW"/>
</dbReference>
<dbReference type="GO" id="GO:0008757">
    <property type="term" value="F:S-adenosylmethionine-dependent methyltransferase activity"/>
    <property type="evidence" value="ECO:0007669"/>
    <property type="project" value="InterPro"/>
</dbReference>
<organism evidence="6 7">
    <name type="scientific">Candidatus Coatesbacteria bacterium RBG_13_66_14</name>
    <dbReference type="NCBI Taxonomy" id="1817816"/>
    <lineage>
        <taxon>Bacteria</taxon>
        <taxon>Candidatus Coatesiibacteriota</taxon>
    </lineage>
</organism>
<dbReference type="PROSITE" id="PS00092">
    <property type="entry name" value="N6_MTASE"/>
    <property type="match status" value="1"/>
</dbReference>
<dbReference type="CDD" id="cd02440">
    <property type="entry name" value="AdoMet_MTases"/>
    <property type="match status" value="1"/>
</dbReference>
<keyword evidence="3" id="KW-0489">Methyltransferase</keyword>
<dbReference type="PANTHER" id="PTHR47816:SF4">
    <property type="entry name" value="RIBOSOMAL RNA SMALL SUBUNIT METHYLTRANSFERASE C"/>
    <property type="match status" value="1"/>
</dbReference>
<dbReference type="GO" id="GO:0032259">
    <property type="term" value="P:methylation"/>
    <property type="evidence" value="ECO:0007669"/>
    <property type="project" value="UniProtKB-KW"/>
</dbReference>
<evidence type="ECO:0000313" key="7">
    <source>
        <dbReference type="Proteomes" id="UP000177187"/>
    </source>
</evidence>